<evidence type="ECO:0000313" key="2">
    <source>
        <dbReference type="EMBL" id="AZC00881.1"/>
    </source>
</evidence>
<sequence>MKRILLICSLTFSSNIFAGQNDSFENEYLKIMEESNIAQHAELRFKEISKGKILTQAEKNESQRLKCSSLMNEFKFYELVTKYPKEYVTYMKRQGVSVDSNLSKIHDELREVKQKNKF</sequence>
<evidence type="ECO:0000313" key="3">
    <source>
        <dbReference type="Proteomes" id="UP000254410"/>
    </source>
</evidence>
<name>A0A3G6YKL3_ACIPI</name>
<accession>A0A3G6YKL3</accession>
<evidence type="ECO:0000256" key="1">
    <source>
        <dbReference type="SAM" id="SignalP"/>
    </source>
</evidence>
<dbReference type="Proteomes" id="UP000254410">
    <property type="component" value="Chromosome"/>
</dbReference>
<feature type="chain" id="PRO_5018655742" description="DUF4168 domain-containing protein" evidence="1">
    <location>
        <begin position="19"/>
        <end position="118"/>
    </location>
</feature>
<feature type="signal peptide" evidence="1">
    <location>
        <begin position="1"/>
        <end position="18"/>
    </location>
</feature>
<protein>
    <recommendedName>
        <fullName evidence="4">DUF4168 domain-containing protein</fullName>
    </recommendedName>
</protein>
<reference evidence="2 3" key="2">
    <citation type="submission" date="2018-12" db="EMBL/GenBank/DDBJ databases">
        <title>Molecular Epidemiology of Emerging Carbapenem-Resistance in Acinetobacter nosocomialis and Acinetobacter pittii in Taiwan, 2010-2014.</title>
        <authorList>
            <person name="Huang W.-C."/>
            <person name="Wang H.-Y."/>
            <person name="Lai J.-F."/>
            <person name="Lauderdale T.-L."/>
            <person name="Sytwu H.-K."/>
        </authorList>
    </citation>
    <scope>NUCLEOTIDE SEQUENCE [LARGE SCALE GENOMIC DNA]</scope>
    <source>
        <strain evidence="2 3">2014S06-099</strain>
    </source>
</reference>
<dbReference type="EMBL" id="CP033540">
    <property type="protein sequence ID" value="AZC00881.1"/>
    <property type="molecule type" value="Genomic_DNA"/>
</dbReference>
<proteinExistence type="predicted"/>
<keyword evidence="1" id="KW-0732">Signal</keyword>
<gene>
    <name evidence="2" type="ORF">DKE52_014155</name>
</gene>
<reference evidence="2 3" key="1">
    <citation type="submission" date="2018-11" db="EMBL/GenBank/DDBJ databases">
        <authorList>
            <person name="Kuo S.-C."/>
            <person name="Chen F.-J."/>
            <person name="Liao Y.-C."/>
        </authorList>
    </citation>
    <scope>NUCLEOTIDE SEQUENCE [LARGE SCALE GENOMIC DNA]</scope>
    <source>
        <strain evidence="2 3">2014S06-099</strain>
    </source>
</reference>
<evidence type="ECO:0008006" key="4">
    <source>
        <dbReference type="Google" id="ProtNLM"/>
    </source>
</evidence>
<organism evidence="2 3">
    <name type="scientific">Acinetobacter pittii</name>
    <name type="common">Acinetobacter genomosp. 3</name>
    <dbReference type="NCBI Taxonomy" id="48296"/>
    <lineage>
        <taxon>Bacteria</taxon>
        <taxon>Pseudomonadati</taxon>
        <taxon>Pseudomonadota</taxon>
        <taxon>Gammaproteobacteria</taxon>
        <taxon>Moraxellales</taxon>
        <taxon>Moraxellaceae</taxon>
        <taxon>Acinetobacter</taxon>
        <taxon>Acinetobacter calcoaceticus/baumannii complex</taxon>
    </lineage>
</organism>
<dbReference type="AlphaFoldDB" id="A0A3G6YKL3"/>